<dbReference type="Proteomes" id="UP001607302">
    <property type="component" value="Unassembled WGS sequence"/>
</dbReference>
<comment type="caution">
    <text evidence="2">The sequence shown here is derived from an EMBL/GenBank/DDBJ whole genome shotgun (WGS) entry which is preliminary data.</text>
</comment>
<sequence length="112" mass="12996">MKPFTGRERIITTDNFFTSTLLAAKLLDKKITIVGTIHGNKRELSKFAKYAKDGMPYFSTEFYKSNYNTLTKLKAYNESNDKKVLPEIKISKMACVDFLYNHYMNKIVSVTY</sequence>
<name>A0ABD2BS69_VESSQ</name>
<evidence type="ECO:0000313" key="2">
    <source>
        <dbReference type="EMBL" id="KAL2735619.1"/>
    </source>
</evidence>
<organism evidence="2 3">
    <name type="scientific">Vespula squamosa</name>
    <name type="common">Southern yellow jacket</name>
    <name type="synonym">Wasp</name>
    <dbReference type="NCBI Taxonomy" id="30214"/>
    <lineage>
        <taxon>Eukaryota</taxon>
        <taxon>Metazoa</taxon>
        <taxon>Ecdysozoa</taxon>
        <taxon>Arthropoda</taxon>
        <taxon>Hexapoda</taxon>
        <taxon>Insecta</taxon>
        <taxon>Pterygota</taxon>
        <taxon>Neoptera</taxon>
        <taxon>Endopterygota</taxon>
        <taxon>Hymenoptera</taxon>
        <taxon>Apocrita</taxon>
        <taxon>Aculeata</taxon>
        <taxon>Vespoidea</taxon>
        <taxon>Vespidae</taxon>
        <taxon>Vespinae</taxon>
        <taxon>Vespula</taxon>
    </lineage>
</organism>
<keyword evidence="3" id="KW-1185">Reference proteome</keyword>
<dbReference type="Pfam" id="PF13843">
    <property type="entry name" value="DDE_Tnp_1_7"/>
    <property type="match status" value="1"/>
</dbReference>
<feature type="domain" description="PiggyBac transposable element-derived protein" evidence="1">
    <location>
        <begin position="1"/>
        <end position="62"/>
    </location>
</feature>
<gene>
    <name evidence="2" type="ORF">V1478_003259</name>
</gene>
<protein>
    <submittedName>
        <fullName evidence="2">PiggyBac transposable element-derived protein 4-like</fullName>
    </submittedName>
</protein>
<dbReference type="InterPro" id="IPR029526">
    <property type="entry name" value="PGBD"/>
</dbReference>
<evidence type="ECO:0000313" key="3">
    <source>
        <dbReference type="Proteomes" id="UP001607302"/>
    </source>
</evidence>
<dbReference type="EMBL" id="JAUDFV010000064">
    <property type="protein sequence ID" value="KAL2735619.1"/>
    <property type="molecule type" value="Genomic_DNA"/>
</dbReference>
<reference evidence="2 3" key="1">
    <citation type="journal article" date="2024" name="Ann. Entomol. Soc. Am.">
        <title>Genomic analyses of the southern and eastern yellowjacket wasps (Hymenoptera: Vespidae) reveal evolutionary signatures of social life.</title>
        <authorList>
            <person name="Catto M.A."/>
            <person name="Caine P.B."/>
            <person name="Orr S.E."/>
            <person name="Hunt B.G."/>
            <person name="Goodisman M.A.D."/>
        </authorList>
    </citation>
    <scope>NUCLEOTIDE SEQUENCE [LARGE SCALE GENOMIC DNA]</scope>
    <source>
        <strain evidence="2">233</strain>
        <tissue evidence="2">Head and thorax</tissue>
    </source>
</reference>
<proteinExistence type="predicted"/>
<dbReference type="AlphaFoldDB" id="A0ABD2BS69"/>
<evidence type="ECO:0000259" key="1">
    <source>
        <dbReference type="Pfam" id="PF13843"/>
    </source>
</evidence>
<accession>A0ABD2BS69</accession>